<dbReference type="Proteomes" id="UP000067434">
    <property type="component" value="Chromosome"/>
</dbReference>
<dbReference type="AlphaFoldDB" id="A0A0F7CLF7"/>
<reference evidence="2 3" key="1">
    <citation type="journal article" date="2015" name="Stand. Genomic Sci.">
        <title>Complete genome sequence of and proposal of Thermofilum uzonense sp. nov. a novel hyperthermophilic crenarchaeon and emended description of the genus Thermofilum.</title>
        <authorList>
            <person name="Toshchakov S.V."/>
            <person name="Korzhenkov A.A."/>
            <person name="Samarov N.I."/>
            <person name="Mazunin I.O."/>
            <person name="Mozhey O.I."/>
            <person name="Shmyr I.S."/>
            <person name="Derbikova K.S."/>
            <person name="Taranov E.A."/>
            <person name="Dominova I.N."/>
            <person name="Bonch-Osmolovskaya E.A."/>
            <person name="Patrushev M.V."/>
            <person name="Podosokorskaya O.A."/>
            <person name="Kublanov I.V."/>
        </authorList>
    </citation>
    <scope>NUCLEOTIDE SEQUENCE [LARGE SCALE GENOMIC DNA]</scope>
    <source>
        <strain evidence="2 3">1807-2</strain>
    </source>
</reference>
<dbReference type="InterPro" id="IPR000412">
    <property type="entry name" value="ABC_2_transport"/>
</dbReference>
<feature type="transmembrane region" description="Helical" evidence="1">
    <location>
        <begin position="29"/>
        <end position="51"/>
    </location>
</feature>
<feature type="transmembrane region" description="Helical" evidence="1">
    <location>
        <begin position="63"/>
        <end position="81"/>
    </location>
</feature>
<dbReference type="KEGG" id="thf:MA03_03125"/>
<dbReference type="HOGENOM" id="CLU_992473_0_0_2"/>
<dbReference type="OrthoDB" id="19161at2157"/>
<protein>
    <submittedName>
        <fullName evidence="2">ABC transporter</fullName>
    </submittedName>
</protein>
<dbReference type="STRING" id="1550241.MA03_03125"/>
<keyword evidence="1" id="KW-0472">Membrane</keyword>
<accession>A0A0F7CLF7</accession>
<feature type="transmembrane region" description="Helical" evidence="1">
    <location>
        <begin position="241"/>
        <end position="260"/>
    </location>
</feature>
<dbReference type="GO" id="GO:0140359">
    <property type="term" value="F:ABC-type transporter activity"/>
    <property type="evidence" value="ECO:0007669"/>
    <property type="project" value="InterPro"/>
</dbReference>
<keyword evidence="1" id="KW-1133">Transmembrane helix</keyword>
<gene>
    <name evidence="2" type="ORF">MA03_03125</name>
</gene>
<feature type="transmembrane region" description="Helical" evidence="1">
    <location>
        <begin position="115"/>
        <end position="136"/>
    </location>
</feature>
<sequence>MPALREDLRGLWLLVIWDLNRMKSRTLFVVMRVSWFALQVSLFGLALSAMVRFRAIAGTNLDYYHFYLFGIYTSMLFSISVSKAYDIAEEFEEGTIEYLLSLPFPRRVLALGRSIGGGVASFLFTLPMFAFIVYLLGSYDPVALTVSMISALAFSIGVVGFVLTVVLSLKSSDSTDIAFGLLDAILVRLSTVFYPALVLSKIAPYYYAALVNPLSHMSDLLRTIFFFEEFKAIAVANPDLMAAYVFGLAVGLSTLAVLVVEKAVEGGGWK</sequence>
<evidence type="ECO:0000256" key="1">
    <source>
        <dbReference type="SAM" id="Phobius"/>
    </source>
</evidence>
<feature type="transmembrane region" description="Helical" evidence="1">
    <location>
        <begin position="181"/>
        <end position="207"/>
    </location>
</feature>
<proteinExistence type="predicted"/>
<dbReference type="GO" id="GO:0043190">
    <property type="term" value="C:ATP-binding cassette (ABC) transporter complex"/>
    <property type="evidence" value="ECO:0007669"/>
    <property type="project" value="InterPro"/>
</dbReference>
<name>A0A0F7CLF7_9CREN</name>
<dbReference type="EMBL" id="CP009961">
    <property type="protein sequence ID" value="AKG39331.1"/>
    <property type="molecule type" value="Genomic_DNA"/>
</dbReference>
<keyword evidence="3" id="KW-1185">Reference proteome</keyword>
<organism evidence="2 3">
    <name type="scientific">Infirmifilum uzonense</name>
    <dbReference type="NCBI Taxonomy" id="1550241"/>
    <lineage>
        <taxon>Archaea</taxon>
        <taxon>Thermoproteota</taxon>
        <taxon>Thermoprotei</taxon>
        <taxon>Thermofilales</taxon>
        <taxon>Thermofilaceae</taxon>
        <taxon>Infirmifilum</taxon>
    </lineage>
</organism>
<dbReference type="PIRSF" id="PIRSF006648">
    <property type="entry name" value="DrrB"/>
    <property type="match status" value="1"/>
</dbReference>
<evidence type="ECO:0000313" key="2">
    <source>
        <dbReference type="EMBL" id="AKG39331.1"/>
    </source>
</evidence>
<evidence type="ECO:0000313" key="3">
    <source>
        <dbReference type="Proteomes" id="UP000067434"/>
    </source>
</evidence>
<feature type="transmembrane region" description="Helical" evidence="1">
    <location>
        <begin position="142"/>
        <end position="169"/>
    </location>
</feature>
<keyword evidence="1" id="KW-0812">Transmembrane</keyword>
<dbReference type="PATRIC" id="fig|1550241.5.peg.662"/>